<sequence>MLCAVFLFEITTHDNRPLHIIFAGAIGHLMADVWQGVITLIHLDCVLKQALYLAPAFLSLSTYFVVQESPLWLIPQENYNAAENVMFEGARLNGYPLPNTACLLKRLWGQTHDIKQDCFSDQKKALDDCPLLRRELIMILSFFSLPICVVRLDFLCNLWKPNVVSVGFLLCYLIGLYSNASLDYQGAAGEGSVALLSLAECNPITAGHCSLPSADDHY</sequence>
<name>A0A9J6FZV9_HAELO</name>
<evidence type="ECO:0000313" key="2">
    <source>
        <dbReference type="Proteomes" id="UP000821853"/>
    </source>
</evidence>
<evidence type="ECO:0000313" key="1">
    <source>
        <dbReference type="EMBL" id="KAH9367976.1"/>
    </source>
</evidence>
<reference evidence="1 2" key="1">
    <citation type="journal article" date="2020" name="Cell">
        <title>Large-Scale Comparative Analyses of Tick Genomes Elucidate Their Genetic Diversity and Vector Capacities.</title>
        <authorList>
            <consortium name="Tick Genome and Microbiome Consortium (TIGMIC)"/>
            <person name="Jia N."/>
            <person name="Wang J."/>
            <person name="Shi W."/>
            <person name="Du L."/>
            <person name="Sun Y."/>
            <person name="Zhan W."/>
            <person name="Jiang J.F."/>
            <person name="Wang Q."/>
            <person name="Zhang B."/>
            <person name="Ji P."/>
            <person name="Bell-Sakyi L."/>
            <person name="Cui X.M."/>
            <person name="Yuan T.T."/>
            <person name="Jiang B.G."/>
            <person name="Yang W.F."/>
            <person name="Lam T.T."/>
            <person name="Chang Q.C."/>
            <person name="Ding S.J."/>
            <person name="Wang X.J."/>
            <person name="Zhu J.G."/>
            <person name="Ruan X.D."/>
            <person name="Zhao L."/>
            <person name="Wei J.T."/>
            <person name="Ye R.Z."/>
            <person name="Que T.C."/>
            <person name="Du C.H."/>
            <person name="Zhou Y.H."/>
            <person name="Cheng J.X."/>
            <person name="Dai P.F."/>
            <person name="Guo W.B."/>
            <person name="Han X.H."/>
            <person name="Huang E.J."/>
            <person name="Li L.F."/>
            <person name="Wei W."/>
            <person name="Gao Y.C."/>
            <person name="Liu J.Z."/>
            <person name="Shao H.Z."/>
            <person name="Wang X."/>
            <person name="Wang C.C."/>
            <person name="Yang T.C."/>
            <person name="Huo Q.B."/>
            <person name="Li W."/>
            <person name="Chen H.Y."/>
            <person name="Chen S.E."/>
            <person name="Zhou L.G."/>
            <person name="Ni X.B."/>
            <person name="Tian J.H."/>
            <person name="Sheng Y."/>
            <person name="Liu T."/>
            <person name="Pan Y.S."/>
            <person name="Xia L.Y."/>
            <person name="Li J."/>
            <person name="Zhao F."/>
            <person name="Cao W.C."/>
        </authorList>
    </citation>
    <scope>NUCLEOTIDE SEQUENCE [LARGE SCALE GENOMIC DNA]</scope>
    <source>
        <strain evidence="1">HaeL-2018</strain>
    </source>
</reference>
<comment type="caution">
    <text evidence="1">The sequence shown here is derived from an EMBL/GenBank/DDBJ whole genome shotgun (WGS) entry which is preliminary data.</text>
</comment>
<dbReference type="Proteomes" id="UP000821853">
    <property type="component" value="Chromosome 2"/>
</dbReference>
<keyword evidence="2" id="KW-1185">Reference proteome</keyword>
<accession>A0A9J6FZV9</accession>
<dbReference type="AlphaFoldDB" id="A0A9J6FZV9"/>
<gene>
    <name evidence="1" type="ORF">HPB48_022397</name>
</gene>
<dbReference type="EMBL" id="JABSTR010000004">
    <property type="protein sequence ID" value="KAH9367976.1"/>
    <property type="molecule type" value="Genomic_DNA"/>
</dbReference>
<dbReference type="OrthoDB" id="2544694at2759"/>
<proteinExistence type="predicted"/>
<dbReference type="VEuPathDB" id="VectorBase:HLOH_060708"/>
<protein>
    <submittedName>
        <fullName evidence="1">Uncharacterized protein</fullName>
    </submittedName>
</protein>
<organism evidence="1 2">
    <name type="scientific">Haemaphysalis longicornis</name>
    <name type="common">Bush tick</name>
    <dbReference type="NCBI Taxonomy" id="44386"/>
    <lineage>
        <taxon>Eukaryota</taxon>
        <taxon>Metazoa</taxon>
        <taxon>Ecdysozoa</taxon>
        <taxon>Arthropoda</taxon>
        <taxon>Chelicerata</taxon>
        <taxon>Arachnida</taxon>
        <taxon>Acari</taxon>
        <taxon>Parasitiformes</taxon>
        <taxon>Ixodida</taxon>
        <taxon>Ixodoidea</taxon>
        <taxon>Ixodidae</taxon>
        <taxon>Haemaphysalinae</taxon>
        <taxon>Haemaphysalis</taxon>
    </lineage>
</organism>